<sequence length="865" mass="96301">MQGQDVAKLIDDWLKERPAWYSLALHAALQGECSSDDIDALAKAACEGHGINGIIASDKHTAPYSRGDLDIVGMSEREVVLKSVTATSGVNALAPRSKLDLATSGLTIVYGRNGSGKSGFCRIIRNACTSRSGAEDILSNVFEEGAETSVSIEAVIDGVAETLSWSEGEGKEYPFLPEVAFFDSACAAREVENRDNEILYNPRIIEALTRFSGLVSSVGDRIRDEEEARDEVLDERSVPNELRSSVLIQKALCLDDSEEAEGFVRQAEMTAKDAKRLSELPSLIKSDPNSEIPMLERRLDQLRKMRANLAALYTCCQSPFIETYEKATDELEKAEGAACAARKLLNQNSKLDGIGGEEWRELWEAARRYSDDVAYLEERYPYGGSGALCPLCQQPLSEEASERMNVFEQYVTGAAEKNLSDKKNKAKKLVDRFVATVTAVLGDERVVSILSSEDARNQFDLLVEQIQGMDTVPAKETLERVSKATEDMGKSVRSEIEEADRKLETAKESAKPGAVERMNEELLALRSRGWVAERAATIVSDAGTRATKRELQSIRSECGTRGISSLISNVSRVEIVERMQQCFRDELRKLRATDQRVSMSAHVRSGQERQKITLKGTSERASRVLSEGEQKVVALAGFFALLDVMPTSSTVVLDDPITSLDHIWRRTVAERIVKESGCRPVVIFTHEPLFCVDLSDVAREAQIPVEYRTVHKRGSITGIVVDELDWDACRVKERISKLKDMATDIKGREKAGAFETDGDRDAAVTSCYNKLRSTWERAVEEVLLNEVVQRAQRAIHTQQLRCLDDITKEDIETVDLAMSKCSRITDAHDDPLAPLEQVPTVEELSEDIEELFKWTKEIRRRRQRA</sequence>
<dbReference type="SUPFAM" id="SSF52540">
    <property type="entry name" value="P-loop containing nucleoside triphosphate hydrolases"/>
    <property type="match status" value="1"/>
</dbReference>
<reference evidence="5" key="1">
    <citation type="journal article" date="2021" name="PeerJ">
        <title>Extensive microbial diversity within the chicken gut microbiome revealed by metagenomics and culture.</title>
        <authorList>
            <person name="Gilroy R."/>
            <person name="Ravi A."/>
            <person name="Getino M."/>
            <person name="Pursley I."/>
            <person name="Horton D.L."/>
            <person name="Alikhan N.F."/>
            <person name="Baker D."/>
            <person name="Gharbi K."/>
            <person name="Hall N."/>
            <person name="Watson M."/>
            <person name="Adriaenssens E.M."/>
            <person name="Foster-Nyarko E."/>
            <person name="Jarju S."/>
            <person name="Secka A."/>
            <person name="Antonio M."/>
            <person name="Oren A."/>
            <person name="Chaudhuri R.R."/>
            <person name="La Ragione R."/>
            <person name="Hildebrand F."/>
            <person name="Pallen M.J."/>
        </authorList>
    </citation>
    <scope>NUCLEOTIDE SEQUENCE</scope>
    <source>
        <strain evidence="5">ChiHjej12B11-14209</strain>
    </source>
</reference>
<dbReference type="GO" id="GO:0000731">
    <property type="term" value="P:DNA synthesis involved in DNA repair"/>
    <property type="evidence" value="ECO:0007669"/>
    <property type="project" value="TreeGrafter"/>
</dbReference>
<proteinExistence type="predicted"/>
<comment type="caution">
    <text evidence="5">The sequence shown here is derived from an EMBL/GenBank/DDBJ whole genome shotgun (WGS) entry which is preliminary data.</text>
</comment>
<dbReference type="GO" id="GO:0006302">
    <property type="term" value="P:double-strand break repair"/>
    <property type="evidence" value="ECO:0007669"/>
    <property type="project" value="TreeGrafter"/>
</dbReference>
<evidence type="ECO:0000256" key="3">
    <source>
        <dbReference type="SAM" id="MobiDB-lite"/>
    </source>
</evidence>
<feature type="domain" description="Protein CR006 P-loop" evidence="4">
    <location>
        <begin position="388"/>
        <end position="690"/>
    </location>
</feature>
<dbReference type="Gene3D" id="3.40.50.300">
    <property type="entry name" value="P-loop containing nucleotide triphosphate hydrolases"/>
    <property type="match status" value="2"/>
</dbReference>
<evidence type="ECO:0000313" key="6">
    <source>
        <dbReference type="Proteomes" id="UP000824062"/>
    </source>
</evidence>
<dbReference type="AlphaFoldDB" id="A0A9D2JFJ3"/>
<dbReference type="InterPro" id="IPR026866">
    <property type="entry name" value="CR006_AAA"/>
</dbReference>
<evidence type="ECO:0000256" key="1">
    <source>
        <dbReference type="ARBA" id="ARBA00022763"/>
    </source>
</evidence>
<dbReference type="InterPro" id="IPR027417">
    <property type="entry name" value="P-loop_NTPase"/>
</dbReference>
<reference evidence="5" key="2">
    <citation type="submission" date="2021-04" db="EMBL/GenBank/DDBJ databases">
        <authorList>
            <person name="Gilroy R."/>
        </authorList>
    </citation>
    <scope>NUCLEOTIDE SEQUENCE</scope>
    <source>
        <strain evidence="5">ChiHjej12B11-14209</strain>
    </source>
</reference>
<feature type="region of interest" description="Disordered" evidence="3">
    <location>
        <begin position="485"/>
        <end position="514"/>
    </location>
</feature>
<name>A0A9D2JFJ3_9ACTN</name>
<gene>
    <name evidence="5" type="ORF">IAA19_07400</name>
</gene>
<evidence type="ECO:0000313" key="5">
    <source>
        <dbReference type="EMBL" id="HIZ46824.1"/>
    </source>
</evidence>
<dbReference type="PANTHER" id="PTHR32182">
    <property type="entry name" value="DNA REPLICATION AND REPAIR PROTEIN RECF"/>
    <property type="match status" value="1"/>
</dbReference>
<accession>A0A9D2JFJ3</accession>
<dbReference type="PANTHER" id="PTHR32182:SF0">
    <property type="entry name" value="DNA REPLICATION AND REPAIR PROTEIN RECF"/>
    <property type="match status" value="1"/>
</dbReference>
<keyword evidence="2" id="KW-0234">DNA repair</keyword>
<dbReference type="EMBL" id="DXBM01000062">
    <property type="protein sequence ID" value="HIZ46824.1"/>
    <property type="molecule type" value="Genomic_DNA"/>
</dbReference>
<evidence type="ECO:0000259" key="4">
    <source>
        <dbReference type="Pfam" id="PF13166"/>
    </source>
</evidence>
<keyword evidence="1" id="KW-0227">DNA damage</keyword>
<organism evidence="5 6">
    <name type="scientific">Candidatus Olsenella pullistercoris</name>
    <dbReference type="NCBI Taxonomy" id="2838712"/>
    <lineage>
        <taxon>Bacteria</taxon>
        <taxon>Bacillati</taxon>
        <taxon>Actinomycetota</taxon>
        <taxon>Coriobacteriia</taxon>
        <taxon>Coriobacteriales</taxon>
        <taxon>Atopobiaceae</taxon>
        <taxon>Olsenella</taxon>
    </lineage>
</organism>
<protein>
    <submittedName>
        <fullName evidence="5">AAA family ATPase</fullName>
    </submittedName>
</protein>
<dbReference type="Proteomes" id="UP000824062">
    <property type="component" value="Unassembled WGS sequence"/>
</dbReference>
<evidence type="ECO:0000256" key="2">
    <source>
        <dbReference type="ARBA" id="ARBA00023204"/>
    </source>
</evidence>
<dbReference type="Pfam" id="PF13166">
    <property type="entry name" value="AAA_13"/>
    <property type="match status" value="1"/>
</dbReference>
<feature type="compositionally biased region" description="Basic and acidic residues" evidence="3">
    <location>
        <begin position="485"/>
        <end position="510"/>
    </location>
</feature>